<organism evidence="3 4">
    <name type="scientific">Exocentrus adspersus</name>
    <dbReference type="NCBI Taxonomy" id="1586481"/>
    <lineage>
        <taxon>Eukaryota</taxon>
        <taxon>Metazoa</taxon>
        <taxon>Ecdysozoa</taxon>
        <taxon>Arthropoda</taxon>
        <taxon>Hexapoda</taxon>
        <taxon>Insecta</taxon>
        <taxon>Pterygota</taxon>
        <taxon>Neoptera</taxon>
        <taxon>Endopterygota</taxon>
        <taxon>Coleoptera</taxon>
        <taxon>Polyphaga</taxon>
        <taxon>Cucujiformia</taxon>
        <taxon>Chrysomeloidea</taxon>
        <taxon>Cerambycidae</taxon>
        <taxon>Lamiinae</taxon>
        <taxon>Acanthocinini</taxon>
        <taxon>Exocentrus</taxon>
    </lineage>
</organism>
<evidence type="ECO:0000313" key="3">
    <source>
        <dbReference type="EMBL" id="KAJ8918439.1"/>
    </source>
</evidence>
<evidence type="ECO:0000313" key="4">
    <source>
        <dbReference type="Proteomes" id="UP001159042"/>
    </source>
</evidence>
<name>A0AAV8VW77_9CUCU</name>
<dbReference type="EMBL" id="JANEYG010000026">
    <property type="protein sequence ID" value="KAJ8918439.1"/>
    <property type="molecule type" value="Genomic_DNA"/>
</dbReference>
<comment type="caution">
    <text evidence="3">The sequence shown here is derived from an EMBL/GenBank/DDBJ whole genome shotgun (WGS) entry which is preliminary data.</text>
</comment>
<keyword evidence="4" id="KW-1185">Reference proteome</keyword>
<dbReference type="Proteomes" id="UP001159042">
    <property type="component" value="Unassembled WGS sequence"/>
</dbReference>
<protein>
    <recommendedName>
        <fullName evidence="2">PiggyBac transposable element-derived protein domain-containing protein</fullName>
    </recommendedName>
</protein>
<dbReference type="AlphaFoldDB" id="A0AAV8VW77"/>
<gene>
    <name evidence="3" type="ORF">NQ315_008136</name>
</gene>
<accession>A0AAV8VW77</accession>
<feature type="domain" description="PiggyBac transposable element-derived protein" evidence="2">
    <location>
        <begin position="204"/>
        <end position="545"/>
    </location>
</feature>
<feature type="region of interest" description="Disordered" evidence="1">
    <location>
        <begin position="1"/>
        <end position="25"/>
    </location>
</feature>
<reference evidence="3 4" key="1">
    <citation type="journal article" date="2023" name="Insect Mol. Biol.">
        <title>Genome sequencing provides insights into the evolution of gene families encoding plant cell wall-degrading enzymes in longhorned beetles.</title>
        <authorList>
            <person name="Shin N.R."/>
            <person name="Okamura Y."/>
            <person name="Kirsch R."/>
            <person name="Pauchet Y."/>
        </authorList>
    </citation>
    <scope>NUCLEOTIDE SEQUENCE [LARGE SCALE GENOMIC DNA]</scope>
    <source>
        <strain evidence="3">EAD_L_NR</strain>
    </source>
</reference>
<evidence type="ECO:0000256" key="1">
    <source>
        <dbReference type="SAM" id="MobiDB-lite"/>
    </source>
</evidence>
<sequence>MGDYEFERTPLGAQPDELMSDEDDASSNLYLCDEYDELSLLSDDSLSSEENLPKRRKLATNNGIDDLGPSTSGQSSNLNLLINGITRDDEIEDFAIKTEPDDGTWLEYFYSTINQTYDESESHEDLTTNWGSVADVFFDHMYCKTNQNDIEQEFKDVAEVLPENNPSGINWGPVDGASLNRFGFTVNEVGIKSELYKQLRNKRPYDFFKVFITDDIISYMVEQTNIYADQSLRNKKELKGHEKAWVPTNNRELEIFLGIIVWTGLVQLPRIKMYWSNSVLYANKVKNVMPRNRFEQLLQMWHFSNNEDVTFSNNRLQKLTPLIDKVQERFQEVMTPDSCIYIQEISVPFRSELRFFHCIKDENCVFRIKAYKLCTTSGYTYDFQIRCVYDTQEDDDVVFSLLDQLLDAGRTIYIDNYASVSLARRLLERKTHLVGTVRAKTELNSSEVLIKKLKKREVFAQQSSCGIVMMKWRNPPDVLLLTTTKHTDETVKVHRGRQPKAIVDYNKAKAQAQLQPYTHCFSWGTKWYKKLAIEMILGSAFVNAFLLFKEISKNKMSIIDFKESLAETLLHTSNSSGAVPKEINSAHKLQHSRKNRCVVCYAKTKEKFGRMAAQNKSTRTNWYCPACKKNYCVSCFFVVHNATKYEYN</sequence>
<proteinExistence type="predicted"/>
<dbReference type="InterPro" id="IPR029526">
    <property type="entry name" value="PGBD"/>
</dbReference>
<dbReference type="PANTHER" id="PTHR46599:SF3">
    <property type="entry name" value="PIGGYBAC TRANSPOSABLE ELEMENT-DERIVED PROTEIN 4"/>
    <property type="match status" value="1"/>
</dbReference>
<evidence type="ECO:0000259" key="2">
    <source>
        <dbReference type="Pfam" id="PF13843"/>
    </source>
</evidence>
<dbReference type="PANTHER" id="PTHR46599">
    <property type="entry name" value="PIGGYBAC TRANSPOSABLE ELEMENT-DERIVED PROTEIN 4"/>
    <property type="match status" value="1"/>
</dbReference>
<dbReference type="Pfam" id="PF13843">
    <property type="entry name" value="DDE_Tnp_1_7"/>
    <property type="match status" value="1"/>
</dbReference>